<evidence type="ECO:0000259" key="4">
    <source>
        <dbReference type="Pfam" id="PF13193"/>
    </source>
</evidence>
<dbReference type="InterPro" id="IPR025110">
    <property type="entry name" value="AMP-bd_C"/>
</dbReference>
<proteinExistence type="inferred from homology"/>
<dbReference type="Pfam" id="PF13193">
    <property type="entry name" value="AMP-binding_C"/>
    <property type="match status" value="1"/>
</dbReference>
<accession>A0ABV8GX02</accession>
<dbReference type="Pfam" id="PF00501">
    <property type="entry name" value="AMP-binding"/>
    <property type="match status" value="1"/>
</dbReference>
<dbReference type="Gene3D" id="3.40.50.12780">
    <property type="entry name" value="N-terminal domain of ligase-like"/>
    <property type="match status" value="1"/>
</dbReference>
<dbReference type="InterPro" id="IPR000873">
    <property type="entry name" value="AMP-dep_synth/lig_dom"/>
</dbReference>
<name>A0ABV8GX02_9BACI</name>
<feature type="domain" description="AMP-binding enzyme C-terminal" evidence="4">
    <location>
        <begin position="487"/>
        <end position="564"/>
    </location>
</feature>
<dbReference type="InterPro" id="IPR045851">
    <property type="entry name" value="AMP-bd_C_sf"/>
</dbReference>
<sequence>MPISTKINSNSARLQSVNERRDALEEQFPVWPRDTFATHFSRACEKYNERPFIHMPDETATYGEIWKNAYQYAQAFLNLGVKRRDHIAILMENQPVYPSLMIASSLIGAVFIPINTMLSKDELAYIISQSDSRFLITQQSIKGNKHGESIAKLLDDPDFREESQLQQVICIPDEKEPLDERFQTWDGFCKGAESVPDEELEKRRSETYYPDEVAAIIYTSGSTGKSKGVMLTSEMLLRSAYSTCISRAIEDGRVTYAPLPYHHCFNLIEGILAMSFVGGSLVSPPNFSPLASLEMMEKFKANDFLCVSSMLVPLLNHPRVSEFDLSNLFAMWCGAAPTPVPIWKKAVDLLGLTEVITGYGQTEVASSGVTTEIGDPIELVSSRVGRPKLGGVSAVPEFNGSTVQYKTINRDTGEALPYGSVGELAVRGTTVTHGYYKKREETAEVIDKDGWLRTGDVGRIDENGYIELLGRSKDLYKVSGELVSPNEVEEVISKHPAVNQVSIVGVPDTVTTEAGAAFIELRTGESCSRKDIVNWCSTRIARFKTPRHVWFVEPTDWPMTSTGKVQKFRLREIAEERLSTRNK</sequence>
<reference evidence="6" key="1">
    <citation type="journal article" date="2019" name="Int. J. Syst. Evol. Microbiol.">
        <title>The Global Catalogue of Microorganisms (GCM) 10K type strain sequencing project: providing services to taxonomists for standard genome sequencing and annotation.</title>
        <authorList>
            <consortium name="The Broad Institute Genomics Platform"/>
            <consortium name="The Broad Institute Genome Sequencing Center for Infectious Disease"/>
            <person name="Wu L."/>
            <person name="Ma J."/>
        </authorList>
    </citation>
    <scope>NUCLEOTIDE SEQUENCE [LARGE SCALE GENOMIC DNA]</scope>
    <source>
        <strain evidence="6">IBRC-M 10703</strain>
    </source>
</reference>
<gene>
    <name evidence="5" type="ORF">ACFOUV_11525</name>
</gene>
<feature type="domain" description="AMP-dependent synthetase/ligase" evidence="3">
    <location>
        <begin position="40"/>
        <end position="436"/>
    </location>
</feature>
<dbReference type="Gene3D" id="3.30.300.30">
    <property type="match status" value="1"/>
</dbReference>
<protein>
    <submittedName>
        <fullName evidence="5">Class I adenylate-forming enzyme family protein</fullName>
    </submittedName>
</protein>
<keyword evidence="2" id="KW-0436">Ligase</keyword>
<comment type="similarity">
    <text evidence="1">Belongs to the ATP-dependent AMP-binding enzyme family.</text>
</comment>
<evidence type="ECO:0000313" key="6">
    <source>
        <dbReference type="Proteomes" id="UP001595772"/>
    </source>
</evidence>
<dbReference type="PANTHER" id="PTHR43201">
    <property type="entry name" value="ACYL-COA SYNTHETASE"/>
    <property type="match status" value="1"/>
</dbReference>
<dbReference type="InterPro" id="IPR042099">
    <property type="entry name" value="ANL_N_sf"/>
</dbReference>
<evidence type="ECO:0000259" key="3">
    <source>
        <dbReference type="Pfam" id="PF00501"/>
    </source>
</evidence>
<evidence type="ECO:0000256" key="2">
    <source>
        <dbReference type="ARBA" id="ARBA00022598"/>
    </source>
</evidence>
<dbReference type="Proteomes" id="UP001595772">
    <property type="component" value="Unassembled WGS sequence"/>
</dbReference>
<dbReference type="PROSITE" id="PS00455">
    <property type="entry name" value="AMP_BINDING"/>
    <property type="match status" value="1"/>
</dbReference>
<evidence type="ECO:0000256" key="1">
    <source>
        <dbReference type="ARBA" id="ARBA00006432"/>
    </source>
</evidence>
<dbReference type="SUPFAM" id="SSF56801">
    <property type="entry name" value="Acetyl-CoA synthetase-like"/>
    <property type="match status" value="1"/>
</dbReference>
<comment type="caution">
    <text evidence="5">The sequence shown here is derived from an EMBL/GenBank/DDBJ whole genome shotgun (WGS) entry which is preliminary data.</text>
</comment>
<dbReference type="EMBL" id="JBHSAO010000008">
    <property type="protein sequence ID" value="MFC4024425.1"/>
    <property type="molecule type" value="Genomic_DNA"/>
</dbReference>
<evidence type="ECO:0000313" key="5">
    <source>
        <dbReference type="EMBL" id="MFC4024425.1"/>
    </source>
</evidence>
<organism evidence="5 6">
    <name type="scientific">Oceanobacillus longus</name>
    <dbReference type="NCBI Taxonomy" id="930120"/>
    <lineage>
        <taxon>Bacteria</taxon>
        <taxon>Bacillati</taxon>
        <taxon>Bacillota</taxon>
        <taxon>Bacilli</taxon>
        <taxon>Bacillales</taxon>
        <taxon>Bacillaceae</taxon>
        <taxon>Oceanobacillus</taxon>
    </lineage>
</organism>
<dbReference type="PANTHER" id="PTHR43201:SF5">
    <property type="entry name" value="MEDIUM-CHAIN ACYL-COA LIGASE ACSF2, MITOCHONDRIAL"/>
    <property type="match status" value="1"/>
</dbReference>
<keyword evidence="6" id="KW-1185">Reference proteome</keyword>
<dbReference type="RefSeq" id="WP_379496920.1">
    <property type="nucleotide sequence ID" value="NZ_JBHSAO010000008.1"/>
</dbReference>
<dbReference type="InterPro" id="IPR020845">
    <property type="entry name" value="AMP-binding_CS"/>
</dbReference>